<sequence>MSMFLDPLKCLPVNLIFVLDTSQSIDGTYFNTTVRAFVKQIAAAFPMKGEIKEPSSRIGIVQFASYATVTYPLIERTREQFLKNVDAGVFYSNQGKKNISSGLDTAVDEFVKQNLHKNLMVILMTDSISILDIVRTQQAADRVRNYTRFFAGVGINGVNGNKIAANLTNLITLIDNRDLAFADVQHAEDPVNGTWPKTREFYPCPVKFCKGVIFIGEMTEVIAQYRKEMFLNATKNIAAYLNANPGPSTTADQLQFSIATYGNGTLRPIKLQPFTDFNNDLDYLIHDVTNNNQPNAGHTNTSSILDNLYNVVTTNQLANYLVLFMGESQRILDIQLTEAVVKKLASTSAQIFVLDMTNGLWAIDYIFKNLVKNDLTKIYNYTHQTAANVTNYYTSGKFVQVWNKMTC</sequence>
<reference evidence="2" key="1">
    <citation type="submission" date="2022-11" db="UniProtKB">
        <authorList>
            <consortium name="WormBaseParasite"/>
        </authorList>
    </citation>
    <scope>IDENTIFICATION</scope>
</reference>
<organism evidence="1 2">
    <name type="scientific">Panagrolaimus sp. JU765</name>
    <dbReference type="NCBI Taxonomy" id="591449"/>
    <lineage>
        <taxon>Eukaryota</taxon>
        <taxon>Metazoa</taxon>
        <taxon>Ecdysozoa</taxon>
        <taxon>Nematoda</taxon>
        <taxon>Chromadorea</taxon>
        <taxon>Rhabditida</taxon>
        <taxon>Tylenchina</taxon>
        <taxon>Panagrolaimomorpha</taxon>
        <taxon>Panagrolaimoidea</taxon>
        <taxon>Panagrolaimidae</taxon>
        <taxon>Panagrolaimus</taxon>
    </lineage>
</organism>
<proteinExistence type="predicted"/>
<dbReference type="Proteomes" id="UP000887576">
    <property type="component" value="Unplaced"/>
</dbReference>
<name>A0AC34QN82_9BILA</name>
<protein>
    <submittedName>
        <fullName evidence="2">VWFA domain-containing protein</fullName>
    </submittedName>
</protein>
<evidence type="ECO:0000313" key="1">
    <source>
        <dbReference type="Proteomes" id="UP000887576"/>
    </source>
</evidence>
<accession>A0AC34QN82</accession>
<dbReference type="WBParaSite" id="JU765_v2.g17879.t2">
    <property type="protein sequence ID" value="JU765_v2.g17879.t2"/>
    <property type="gene ID" value="JU765_v2.g17879"/>
</dbReference>
<evidence type="ECO:0000313" key="2">
    <source>
        <dbReference type="WBParaSite" id="JU765_v2.g17879.t2"/>
    </source>
</evidence>